<evidence type="ECO:0000313" key="6">
    <source>
        <dbReference type="EMBL" id="VEB43683.1"/>
    </source>
</evidence>
<evidence type="ECO:0000256" key="2">
    <source>
        <dbReference type="ARBA" id="ARBA00022692"/>
    </source>
</evidence>
<dbReference type="InterPro" id="IPR035906">
    <property type="entry name" value="MetI-like_sf"/>
</dbReference>
<organism evidence="6 7">
    <name type="scientific">Chromobacterium violaceum</name>
    <dbReference type="NCBI Taxonomy" id="536"/>
    <lineage>
        <taxon>Bacteria</taxon>
        <taxon>Pseudomonadati</taxon>
        <taxon>Pseudomonadota</taxon>
        <taxon>Betaproteobacteria</taxon>
        <taxon>Neisseriales</taxon>
        <taxon>Chromobacteriaceae</taxon>
        <taxon>Chromobacterium</taxon>
    </lineage>
</organism>
<keyword evidence="3 5" id="KW-1133">Transmembrane helix</keyword>
<dbReference type="EMBL" id="LR134182">
    <property type="protein sequence ID" value="VEB43683.1"/>
    <property type="molecule type" value="Genomic_DNA"/>
</dbReference>
<gene>
    <name evidence="6" type="ORF">NCTC9695_04142</name>
</gene>
<sequence>MLGKLFVVAAQGFMDATLWQHLEASLQRIALALVAAVAVGVPLGALMGAARWHRVCLIRCWRHIVRCRRSPTCR</sequence>
<dbReference type="Proteomes" id="UP000275777">
    <property type="component" value="Chromosome"/>
</dbReference>
<evidence type="ECO:0000256" key="5">
    <source>
        <dbReference type="SAM" id="Phobius"/>
    </source>
</evidence>
<keyword evidence="4 5" id="KW-0472">Membrane</keyword>
<dbReference type="SUPFAM" id="SSF161098">
    <property type="entry name" value="MetI-like"/>
    <property type="match status" value="1"/>
</dbReference>
<evidence type="ECO:0000313" key="7">
    <source>
        <dbReference type="Proteomes" id="UP000275777"/>
    </source>
</evidence>
<dbReference type="GO" id="GO:0016020">
    <property type="term" value="C:membrane"/>
    <property type="evidence" value="ECO:0007669"/>
    <property type="project" value="UniProtKB-SubCell"/>
</dbReference>
<reference evidence="6 7" key="1">
    <citation type="submission" date="2018-12" db="EMBL/GenBank/DDBJ databases">
        <authorList>
            <consortium name="Pathogen Informatics"/>
        </authorList>
    </citation>
    <scope>NUCLEOTIDE SEQUENCE [LARGE SCALE GENOMIC DNA]</scope>
    <source>
        <strain evidence="6 7">NCTC9695</strain>
    </source>
</reference>
<evidence type="ECO:0000256" key="4">
    <source>
        <dbReference type="ARBA" id="ARBA00023136"/>
    </source>
</evidence>
<evidence type="ECO:0000256" key="3">
    <source>
        <dbReference type="ARBA" id="ARBA00022989"/>
    </source>
</evidence>
<protein>
    <submittedName>
        <fullName evidence="6">Taurine transporter subunit</fullName>
    </submittedName>
</protein>
<feature type="transmembrane region" description="Helical" evidence="5">
    <location>
        <begin position="29"/>
        <end position="49"/>
    </location>
</feature>
<name>A0A3S4HSP0_CHRVL</name>
<evidence type="ECO:0000256" key="1">
    <source>
        <dbReference type="ARBA" id="ARBA00004141"/>
    </source>
</evidence>
<keyword evidence="2 5" id="KW-0812">Transmembrane</keyword>
<accession>A0A3S4HSP0</accession>
<dbReference type="AlphaFoldDB" id="A0A3S4HSP0"/>
<comment type="subcellular location">
    <subcellularLocation>
        <location evidence="1">Membrane</location>
        <topology evidence="1">Multi-pass membrane protein</topology>
    </subcellularLocation>
</comment>
<proteinExistence type="predicted"/>